<organism evidence="1 2">
    <name type="scientific">Candidatus Schekmanbacteria bacterium RBG_13_48_7</name>
    <dbReference type="NCBI Taxonomy" id="1817878"/>
    <lineage>
        <taxon>Bacteria</taxon>
        <taxon>Candidatus Schekmaniibacteriota</taxon>
    </lineage>
</organism>
<reference evidence="1 2" key="1">
    <citation type="journal article" date="2016" name="Nat. Commun.">
        <title>Thousands of microbial genomes shed light on interconnected biogeochemical processes in an aquifer system.</title>
        <authorList>
            <person name="Anantharaman K."/>
            <person name="Brown C.T."/>
            <person name="Hug L.A."/>
            <person name="Sharon I."/>
            <person name="Castelle C.J."/>
            <person name="Probst A.J."/>
            <person name="Thomas B.C."/>
            <person name="Singh A."/>
            <person name="Wilkins M.J."/>
            <person name="Karaoz U."/>
            <person name="Brodie E.L."/>
            <person name="Williams K.H."/>
            <person name="Hubbard S.S."/>
            <person name="Banfield J.F."/>
        </authorList>
    </citation>
    <scope>NUCLEOTIDE SEQUENCE [LARGE SCALE GENOMIC DNA]</scope>
</reference>
<dbReference type="EMBL" id="MGDD01000233">
    <property type="protein sequence ID" value="OGL44251.1"/>
    <property type="molecule type" value="Genomic_DNA"/>
</dbReference>
<sequence length="212" mass="24618">MAVKRQFSEFDRYFEINVQDGIKFISKEPVLKFKDVEKLFGPLPEPFQINPVEIIMINLIKEYQQRNISGLEENIPVQLIFKDGKLAEVHFMRESLKNLSQCFIHHSLKSLGQANIQKRAKLVTNTVIFKHLDNCYLLHLSDFNDALGSPYSIKNTIENLKISYRYIIQTTDNKDTPKKIYMTASFSKENILKFIDGKIHGINIRLNYGSSD</sequence>
<dbReference type="AlphaFoldDB" id="A0A1F7RS38"/>
<gene>
    <name evidence="1" type="ORF">A2161_01430</name>
</gene>
<evidence type="ECO:0000313" key="1">
    <source>
        <dbReference type="EMBL" id="OGL44251.1"/>
    </source>
</evidence>
<evidence type="ECO:0000313" key="2">
    <source>
        <dbReference type="Proteomes" id="UP000179266"/>
    </source>
</evidence>
<proteinExistence type="predicted"/>
<name>A0A1F7RS38_9BACT</name>
<protein>
    <submittedName>
        <fullName evidence="1">Uncharacterized protein</fullName>
    </submittedName>
</protein>
<comment type="caution">
    <text evidence="1">The sequence shown here is derived from an EMBL/GenBank/DDBJ whole genome shotgun (WGS) entry which is preliminary data.</text>
</comment>
<accession>A0A1F7RS38</accession>
<dbReference type="Proteomes" id="UP000179266">
    <property type="component" value="Unassembled WGS sequence"/>
</dbReference>